<evidence type="ECO:0000313" key="2">
    <source>
        <dbReference type="EMBL" id="PIP14743.1"/>
    </source>
</evidence>
<dbReference type="EMBL" id="PCRE01000050">
    <property type="protein sequence ID" value="PIP14743.1"/>
    <property type="molecule type" value="Genomic_DNA"/>
</dbReference>
<evidence type="ECO:0000256" key="1">
    <source>
        <dbReference type="SAM" id="Phobius"/>
    </source>
</evidence>
<name>A0A2G9Y7Q1_9BACT</name>
<evidence type="ECO:0000313" key="3">
    <source>
        <dbReference type="Proteomes" id="UP000231025"/>
    </source>
</evidence>
<reference evidence="2 3" key="1">
    <citation type="submission" date="2017-09" db="EMBL/GenBank/DDBJ databases">
        <title>Depth-based differentiation of microbial function through sediment-hosted aquifers and enrichment of novel symbionts in the deep terrestrial subsurface.</title>
        <authorList>
            <person name="Probst A.J."/>
            <person name="Ladd B."/>
            <person name="Jarett J.K."/>
            <person name="Geller-Mcgrath D.E."/>
            <person name="Sieber C.M."/>
            <person name="Emerson J.B."/>
            <person name="Anantharaman K."/>
            <person name="Thomas B.C."/>
            <person name="Malmstrom R."/>
            <person name="Stieglmeier M."/>
            <person name="Klingl A."/>
            <person name="Woyke T."/>
            <person name="Ryan C.M."/>
            <person name="Banfield J.F."/>
        </authorList>
    </citation>
    <scope>NUCLEOTIDE SEQUENCE [LARGE SCALE GENOMIC DNA]</scope>
    <source>
        <strain evidence="2">CG23_combo_of_CG06-09_8_20_14_all_35_49</strain>
    </source>
</reference>
<organism evidence="2 3">
    <name type="scientific">Candidatus Roizmanbacteria bacterium CG23_combo_of_CG06-09_8_20_14_all_35_49</name>
    <dbReference type="NCBI Taxonomy" id="1974863"/>
    <lineage>
        <taxon>Bacteria</taxon>
        <taxon>Candidatus Roizmaniibacteriota</taxon>
    </lineage>
</organism>
<sequence>MIIDYYQLIIYYFYMKKNNSICISKKSIGLILLGVIFILGIILFINSSESWGYRTKAAETKLGSSCTIKYENGKQVLSDLCCRNRPEISCMSGVVLTYSINCKSKTAKLCFLGCDQSSGLCKGEKNIPSPKTKYVSKSGGFIKTPTSTPIPTPTSAYVNRTITIDSNDNEVSGEFYTNLRSVFYIFHDNPPNYKVRITIYASGDYGVSNTCSSEFKSILTINEPIKVFDSVKITTERIFDGDRQFIEYYIIDGDKKYFINKTIGSIQNIYIELMEYDKNTNKTVKYLGEKKYCLRLSP</sequence>
<protein>
    <submittedName>
        <fullName evidence="2">Uncharacterized protein</fullName>
    </submittedName>
</protein>
<keyword evidence="1" id="KW-0812">Transmembrane</keyword>
<keyword evidence="1" id="KW-1133">Transmembrane helix</keyword>
<accession>A0A2G9Y7Q1</accession>
<comment type="caution">
    <text evidence="2">The sequence shown here is derived from an EMBL/GenBank/DDBJ whole genome shotgun (WGS) entry which is preliminary data.</text>
</comment>
<gene>
    <name evidence="2" type="ORF">COX47_03600</name>
</gene>
<proteinExistence type="predicted"/>
<dbReference type="Proteomes" id="UP000231025">
    <property type="component" value="Unassembled WGS sequence"/>
</dbReference>
<keyword evidence="1" id="KW-0472">Membrane</keyword>
<feature type="transmembrane region" description="Helical" evidence="1">
    <location>
        <begin position="27"/>
        <end position="45"/>
    </location>
</feature>
<dbReference type="AlphaFoldDB" id="A0A2G9Y7Q1"/>